<evidence type="ECO:0000256" key="1">
    <source>
        <dbReference type="SAM" id="MobiDB-lite"/>
    </source>
</evidence>
<name>A0A1W1I4L8_9BACT</name>
<evidence type="ECO:0000313" key="3">
    <source>
        <dbReference type="Proteomes" id="UP000192042"/>
    </source>
</evidence>
<dbReference type="Proteomes" id="UP000192042">
    <property type="component" value="Chromosome I"/>
</dbReference>
<dbReference type="KEGG" id="nja:NSJP_1795"/>
<dbReference type="EMBL" id="LT828648">
    <property type="protein sequence ID" value="SLM47967.1"/>
    <property type="molecule type" value="Genomic_DNA"/>
</dbReference>
<feature type="region of interest" description="Disordered" evidence="1">
    <location>
        <begin position="119"/>
        <end position="138"/>
    </location>
</feature>
<gene>
    <name evidence="2" type="ORF">NSJP_1795</name>
</gene>
<organism evidence="2 3">
    <name type="scientific">Nitrospira japonica</name>
    <dbReference type="NCBI Taxonomy" id="1325564"/>
    <lineage>
        <taxon>Bacteria</taxon>
        <taxon>Pseudomonadati</taxon>
        <taxon>Nitrospirota</taxon>
        <taxon>Nitrospiria</taxon>
        <taxon>Nitrospirales</taxon>
        <taxon>Nitrospiraceae</taxon>
        <taxon>Nitrospira</taxon>
    </lineage>
</organism>
<accession>A0A1W1I4L8</accession>
<dbReference type="AlphaFoldDB" id="A0A1W1I4L8"/>
<protein>
    <submittedName>
        <fullName evidence="2">Uncharacterized protein</fullName>
    </submittedName>
</protein>
<keyword evidence="3" id="KW-1185">Reference proteome</keyword>
<reference evidence="2 3" key="1">
    <citation type="submission" date="2017-03" db="EMBL/GenBank/DDBJ databases">
        <authorList>
            <person name="Afonso C.L."/>
            <person name="Miller P.J."/>
            <person name="Scott M.A."/>
            <person name="Spackman E."/>
            <person name="Goraichik I."/>
            <person name="Dimitrov K.M."/>
            <person name="Suarez D.L."/>
            <person name="Swayne D.E."/>
        </authorList>
    </citation>
    <scope>NUCLEOTIDE SEQUENCE [LARGE SCALE GENOMIC DNA]</scope>
    <source>
        <strain evidence="2">Genome sequencing of Nitrospira japonica strain NJ11</strain>
    </source>
</reference>
<sequence length="138" mass="14695">MGLSTMVSVYTFNQKESCLFEGFQEGLFRKGTLAVQTGHEVNGFTDGHGDPEIQADPAMIAGGTGDLLQPVGHIRLGAQIEFHVCIDRKAIEAFLAHPAPFTVGLHEALVDAEAGPLADRTLHGGQPGFDVRNGEMGH</sequence>
<evidence type="ECO:0000313" key="2">
    <source>
        <dbReference type="EMBL" id="SLM47967.1"/>
    </source>
</evidence>
<proteinExistence type="predicted"/>